<feature type="domain" description="ATP-dependent DNA ligase family profile" evidence="4">
    <location>
        <begin position="471"/>
        <end position="594"/>
    </location>
</feature>
<dbReference type="PROSITE" id="PS50160">
    <property type="entry name" value="DNA_LIGASE_A3"/>
    <property type="match status" value="1"/>
</dbReference>
<evidence type="ECO:0000259" key="4">
    <source>
        <dbReference type="PROSITE" id="PS50160"/>
    </source>
</evidence>
<dbReference type="GO" id="GO:0003910">
    <property type="term" value="F:DNA ligase (ATP) activity"/>
    <property type="evidence" value="ECO:0007669"/>
    <property type="project" value="InterPro"/>
</dbReference>
<comment type="subcellular location">
    <subcellularLocation>
        <location evidence="2">Mitochondrion</location>
    </subcellularLocation>
</comment>
<comment type="similarity">
    <text evidence="2">Belongs to the AIM24 family.</text>
</comment>
<accession>A0A9P7BG20</accession>
<comment type="caution">
    <text evidence="6">The sequence shown here is derived from an EMBL/GenBank/DDBJ whole genome shotgun (WGS) entry which is preliminary data.</text>
</comment>
<dbReference type="InterPro" id="IPR036983">
    <property type="entry name" value="AIM24_sf"/>
</dbReference>
<evidence type="ECO:0000256" key="1">
    <source>
        <dbReference type="ARBA" id="ARBA00023172"/>
    </source>
</evidence>
<dbReference type="PANTHER" id="PTHR45997">
    <property type="entry name" value="DNA LIGASE 4"/>
    <property type="match status" value="1"/>
</dbReference>
<keyword evidence="7" id="KW-1185">Reference proteome</keyword>
<feature type="compositionally biased region" description="Polar residues" evidence="3">
    <location>
        <begin position="1648"/>
        <end position="1680"/>
    </location>
</feature>
<dbReference type="SUPFAM" id="SSF50249">
    <property type="entry name" value="Nucleic acid-binding proteins"/>
    <property type="match status" value="1"/>
</dbReference>
<feature type="compositionally biased region" description="Basic and acidic residues" evidence="3">
    <location>
        <begin position="2162"/>
        <end position="2180"/>
    </location>
</feature>
<dbReference type="GO" id="GO:0032807">
    <property type="term" value="C:DNA ligase IV complex"/>
    <property type="evidence" value="ECO:0007669"/>
    <property type="project" value="TreeGrafter"/>
</dbReference>
<gene>
    <name evidence="6" type="primary">DID2</name>
    <name evidence="6" type="ORF">C6P40_004922</name>
</gene>
<dbReference type="Pfam" id="PF03357">
    <property type="entry name" value="Snf7"/>
    <property type="match status" value="1"/>
</dbReference>
<dbReference type="Proteomes" id="UP000697127">
    <property type="component" value="Unassembled WGS sequence"/>
</dbReference>
<dbReference type="GO" id="GO:0006303">
    <property type="term" value="P:double-strand break repair via nonhomologous end joining"/>
    <property type="evidence" value="ECO:0007669"/>
    <property type="project" value="TreeGrafter"/>
</dbReference>
<feature type="region of interest" description="Disordered" evidence="3">
    <location>
        <begin position="1642"/>
        <end position="1680"/>
    </location>
</feature>
<dbReference type="InterPro" id="IPR012310">
    <property type="entry name" value="DNA_ligase_ATP-dep_cent"/>
</dbReference>
<dbReference type="EMBL" id="PUHW01000076">
    <property type="protein sequence ID" value="KAG0689506.1"/>
    <property type="molecule type" value="Genomic_DNA"/>
</dbReference>
<dbReference type="Gene3D" id="3.60.160.10">
    <property type="entry name" value="Mitochondrial biogenesis AIM24"/>
    <property type="match status" value="1"/>
</dbReference>
<proteinExistence type="inferred from homology"/>
<feature type="compositionally biased region" description="Acidic residues" evidence="3">
    <location>
        <begin position="2079"/>
        <end position="2099"/>
    </location>
</feature>
<feature type="compositionally biased region" description="Polar residues" evidence="3">
    <location>
        <begin position="1850"/>
        <end position="1868"/>
    </location>
</feature>
<dbReference type="GO" id="GO:0006297">
    <property type="term" value="P:nucleotide-excision repair, DNA gap filling"/>
    <property type="evidence" value="ECO:0007669"/>
    <property type="project" value="TreeGrafter"/>
</dbReference>
<evidence type="ECO:0000256" key="2">
    <source>
        <dbReference type="RuleBase" id="RU363045"/>
    </source>
</evidence>
<evidence type="ECO:0000259" key="5">
    <source>
        <dbReference type="PROSITE" id="PS50172"/>
    </source>
</evidence>
<organism evidence="6 7">
    <name type="scientific">Pichia californica</name>
    <dbReference type="NCBI Taxonomy" id="460514"/>
    <lineage>
        <taxon>Eukaryota</taxon>
        <taxon>Fungi</taxon>
        <taxon>Dikarya</taxon>
        <taxon>Ascomycota</taxon>
        <taxon>Saccharomycotina</taxon>
        <taxon>Pichiomycetes</taxon>
        <taxon>Pichiales</taxon>
        <taxon>Pichiaceae</taxon>
        <taxon>Pichia</taxon>
    </lineage>
</organism>
<dbReference type="SUPFAM" id="SSF56091">
    <property type="entry name" value="DNA ligase/mRNA capping enzyme, catalytic domain"/>
    <property type="match status" value="1"/>
</dbReference>
<dbReference type="GO" id="GO:0007034">
    <property type="term" value="P:vacuolar transport"/>
    <property type="evidence" value="ECO:0007669"/>
    <property type="project" value="InterPro"/>
</dbReference>
<feature type="compositionally biased region" description="Low complexity" evidence="3">
    <location>
        <begin position="1815"/>
        <end position="1849"/>
    </location>
</feature>
<reference evidence="6" key="1">
    <citation type="submission" date="2020-11" db="EMBL/GenBank/DDBJ databases">
        <title>Kefir isolates.</title>
        <authorList>
            <person name="Marcisauskas S."/>
            <person name="Kim Y."/>
            <person name="Blasche S."/>
        </authorList>
    </citation>
    <scope>NUCLEOTIDE SEQUENCE</scope>
    <source>
        <strain evidence="6">Olga-1</strain>
    </source>
</reference>
<dbReference type="PANTHER" id="PTHR45997:SF1">
    <property type="entry name" value="DNA LIGASE 4"/>
    <property type="match status" value="1"/>
</dbReference>
<feature type="compositionally biased region" description="Low complexity" evidence="3">
    <location>
        <begin position="2145"/>
        <end position="2157"/>
    </location>
</feature>
<dbReference type="GO" id="GO:0003677">
    <property type="term" value="F:DNA binding"/>
    <property type="evidence" value="ECO:0007669"/>
    <property type="project" value="InterPro"/>
</dbReference>
<dbReference type="PROSITE" id="PS00697">
    <property type="entry name" value="DNA_LIGASE_A1"/>
    <property type="match status" value="1"/>
</dbReference>
<dbReference type="GO" id="GO:0006310">
    <property type="term" value="P:DNA recombination"/>
    <property type="evidence" value="ECO:0007669"/>
    <property type="project" value="UniProtKB-KW"/>
</dbReference>
<dbReference type="InterPro" id="IPR016059">
    <property type="entry name" value="DNA_ligase_ATP-dep_CS"/>
</dbReference>
<feature type="compositionally biased region" description="Polar residues" evidence="3">
    <location>
        <begin position="1800"/>
        <end position="1814"/>
    </location>
</feature>
<feature type="region of interest" description="Disordered" evidence="3">
    <location>
        <begin position="1795"/>
        <end position="1898"/>
    </location>
</feature>
<dbReference type="InterPro" id="IPR012340">
    <property type="entry name" value="NA-bd_OB-fold"/>
</dbReference>
<feature type="compositionally biased region" description="Basic and acidic residues" evidence="3">
    <location>
        <begin position="2047"/>
        <end position="2071"/>
    </location>
</feature>
<sequence>MTSNQDNPENCIWISLPNIPSPLQVKNCNDPQSIWFYSFTSTSIPMTAIAAKLKPPSNQQFGLTKLKSKSSILNEIFFLLDSPIEKYNLSRFLIPHRSRGILISKNMLLKLLLRYTETLSVKSGILRNAIDNIELGKPTQTVTDELIFSTISILKLFWDECYILKNLNYDRLKNIKIKYNNQLTLENLSSILDKLLHAKNESSKLDMIYPIVEQIFDMLSIIGKSNIELDEISKYTLYLIFSCLLNKIIFSQNVIFNAICMQPKNLAFSIWSSRSNLWDVIYGIEYLKNTDIHLWKKMLDLTKPIKNGKFKILNTSFVVKISVGIPFSVMRCISISDKYDIIVDRVSNFKDNIRQEEEGYCIEEKLDGERCVLHIWRENDKIMTRFYSRGHIVQSWYGSFVGDQTGIFTKYMKKEWFEGIENLILDGEMITYDSKKDRLLGFQDVKTCSEMMNKSLIENEDLTNLIIYNKLLIYDILYQNGESLQLTTLRERKDILNKLFLNSSGLSEFKFIEKHNWKTGYNASDLTNAMKKIIDKQSEGLVIKHWKSFYFVGKHSSQWIKLKPHYLKDFIDDLDVIILAKEGSNFICGLYGGEDNDNDDVYKHWYVSFCLLRFGLDNDTMREINDKTNGHWIEYEKYKSDIEMHENFIRFGRLKPHFWIHPENSIIITIKAKSLITLTPGIENRFVLDTTLRHPYCTSVRHDKQYFECDTIQIYNEKVAAQGKKNAFEENEDRYNNYKRTKRLTKMDIALRNVNSNFVTTIVKKDEIFKGFTFCVKTDCIMNGEWKQISEINGILESHGGKIINDPKQGLGVRLLIIADRNTMTVDLLKKEYNIFRFKWCEDCIRTNDIVKLDPSHCLFVDDEIKNLTMKNIDRFGCNYTIKYNEKGLWANSNIENVSEENFRANDEQLKALQLFYNDKNVFVLGYDETNTVEREILEMQIEIHGGKITDDAKGADFIVIKSSYEEAGKYGIPVYTSREVFDRCGYDNVDSVISLENTKNKDDALILPIIDSDKADTIDTPSFKTIGTPASSLSVTIPPSIPLRVKKGSIISIYSFAQKNRNVSTDSTNSDNNNSDAKFIKSKWELEQPLRRLWFSGKVSSYQSIIGTVPLQVLVSSYDGYEGNKVSGVKSFVNLTLDGTVDWALFKPNSLQCYTGNSVNVKVKSLPKDLHHGFSGRGYTWINGRGLVSIVGNGSVFKVGLGLGEEIRVGRDNILAISINDISDLSNGSIKSEIWNSVDGLFHKKKDYIKEGVHDSDETSKNLVLTNNKYIDYTLGLMWEYSKLFIDLLKTGKSQLTDYVLGSGHYVVVKGPRTVLIETGSGKDKFLVRGNDIIGSSISQLESSVKNESEWAKPTPVVGDNLGVVRIVDGKATFKNLDNFNDEQLNRQAGKAGKEEEAEKKRVKKALLQGNNDIAQIYAQNAIRKSQERINLLRLSSRIDAVASRIQTAVTMRAVTKNMTFVVKGMDKAMENMNLEQITKVMDKFEEQFEDLESSTNYYENVSNQMSIISQPQGEVDLLMQQMADEAGIEMKHKIGEAKVDNLVTPESGVNGEYDLDFSGLFSKIQSDVFGIRYGFKPDTIDESFPSFLYRDLTNINDNSNDKNSQKSQSPDIEIPCYLVCESKENSKAVTSAHNKDDNIYFEGRSKPTSTTNAYLSSTNRSHSSAMANSDSQSNESHSHLNSMSEFLLSYDDVSKSFKVDNFNGFIKMSKSREPEIIAEKIKKIETKKSSISINAENSKSYVDSLISSLSITNNKLINNTTIKRSISPVRSTSLTPIDSTITKSYGKSISGISPVRRCTSNSPMNSPTKNAFSSSSSLSPLPTTSTNLINKPSSPLKSTSTTLSIPSQSTSLPVTPTIKTNRITSNGGMGLKKTTKSSLMRKAERSVGISSSTANRISKPKPVSIVKETLNLQKNIDNKGANKNRESIGLKIKQREVKEARPEQTTFELNLTPPPIKSIPTKELKVVNTNIKVPVKSISGEKNHKSNGGNLKTIDSKKILKPKDAEIMNIKIVKKAQPEKIIEKTKKEKLTQIFEMNQKVEKEENIEKKQVENEKKIETKENHEKEEQIHLPNTGDGNDDDDDDFNIEFSDWEDADAIDGPVVSDERELTAGPNDFQVIIEDDPLKSKRENEKKKQYTTASDNNNKSNKLKNPINQSRNKNKEITKNKTEIHTIDKVKPNNKAVAKPKQSIKQQQPKVSPKAKKKANTIQKNKNAKKNIDGALHEDDEIDRELDAELNKAFDDLLDEEDMSEEE</sequence>
<dbReference type="InterPro" id="IPR005024">
    <property type="entry name" value="Snf7_fam"/>
</dbReference>
<keyword evidence="2" id="KW-0496">Mitochondrion</keyword>
<dbReference type="Pfam" id="PF01987">
    <property type="entry name" value="AIM24"/>
    <property type="match status" value="1"/>
</dbReference>
<feature type="compositionally biased region" description="Low complexity" evidence="3">
    <location>
        <begin position="2188"/>
        <end position="2201"/>
    </location>
</feature>
<dbReference type="SUPFAM" id="SSF52113">
    <property type="entry name" value="BRCT domain"/>
    <property type="match status" value="1"/>
</dbReference>
<evidence type="ECO:0000256" key="3">
    <source>
        <dbReference type="SAM" id="MobiDB-lite"/>
    </source>
</evidence>
<dbReference type="Gene3D" id="2.40.50.140">
    <property type="entry name" value="Nucleic acid-binding proteins"/>
    <property type="match status" value="1"/>
</dbReference>
<dbReference type="Pfam" id="PF01068">
    <property type="entry name" value="DNA_ligase_A_M"/>
    <property type="match status" value="1"/>
</dbReference>
<evidence type="ECO:0000313" key="6">
    <source>
        <dbReference type="EMBL" id="KAG0689506.1"/>
    </source>
</evidence>
<protein>
    <recommendedName>
        <fullName evidence="2">Altered inheritance of mitochondria protein 24, mitochondrial</fullName>
    </recommendedName>
</protein>
<feature type="domain" description="BRCT" evidence="5">
    <location>
        <begin position="764"/>
        <end position="858"/>
    </location>
</feature>
<dbReference type="Gene3D" id="6.10.140.1230">
    <property type="match status" value="1"/>
</dbReference>
<feature type="compositionally biased region" description="Basic and acidic residues" evidence="3">
    <location>
        <begin position="2125"/>
        <end position="2137"/>
    </location>
</feature>
<name>A0A9P7BG20_9ASCO</name>
<dbReference type="GO" id="GO:0005524">
    <property type="term" value="F:ATP binding"/>
    <property type="evidence" value="ECO:0007669"/>
    <property type="project" value="InterPro"/>
</dbReference>
<dbReference type="PROSITE" id="PS50172">
    <property type="entry name" value="BRCT"/>
    <property type="match status" value="1"/>
</dbReference>
<dbReference type="Gene3D" id="3.30.470.30">
    <property type="entry name" value="DNA ligase/mRNA capping enzyme"/>
    <property type="match status" value="1"/>
</dbReference>
<feature type="region of interest" description="Disordered" evidence="3">
    <location>
        <begin position="2047"/>
        <end position="2228"/>
    </location>
</feature>
<dbReference type="InterPro" id="IPR002838">
    <property type="entry name" value="AIM24"/>
</dbReference>
<dbReference type="GO" id="GO:0005739">
    <property type="term" value="C:mitochondrion"/>
    <property type="evidence" value="ECO:0007669"/>
    <property type="project" value="UniProtKB-SubCell"/>
</dbReference>
<dbReference type="InterPro" id="IPR036420">
    <property type="entry name" value="BRCT_dom_sf"/>
</dbReference>
<dbReference type="InterPro" id="IPR001357">
    <property type="entry name" value="BRCT_dom"/>
</dbReference>
<dbReference type="InterPro" id="IPR029710">
    <property type="entry name" value="LIG4"/>
</dbReference>
<evidence type="ECO:0000313" key="7">
    <source>
        <dbReference type="Proteomes" id="UP000697127"/>
    </source>
</evidence>
<dbReference type="Gene3D" id="3.40.50.10190">
    <property type="entry name" value="BRCT domain"/>
    <property type="match status" value="1"/>
</dbReference>
<keyword evidence="1" id="KW-0233">DNA recombination</keyword>